<evidence type="ECO:0000256" key="1">
    <source>
        <dbReference type="ARBA" id="ARBA00007613"/>
    </source>
</evidence>
<dbReference type="InterPro" id="IPR010131">
    <property type="entry name" value="MdtP/NodT-like"/>
</dbReference>
<protein>
    <submittedName>
        <fullName evidence="4">Putative membrane protein</fullName>
    </submittedName>
</protein>
<name>Q0VQY7_ALCBS</name>
<keyword evidence="5" id="KW-1185">Reference proteome</keyword>
<dbReference type="TCDB" id="2.A.6.2.46">
    <property type="family name" value="the resistance-nodulation-cell division (rnd) superfamily"/>
</dbReference>
<dbReference type="PANTHER" id="PTHR30203">
    <property type="entry name" value="OUTER MEMBRANE CATION EFFLUX PROTEIN"/>
    <property type="match status" value="1"/>
</dbReference>
<dbReference type="Proteomes" id="UP000008871">
    <property type="component" value="Chromosome"/>
</dbReference>
<evidence type="ECO:0000256" key="2">
    <source>
        <dbReference type="RuleBase" id="RU362097"/>
    </source>
</evidence>
<dbReference type="Gene3D" id="1.20.1600.10">
    <property type="entry name" value="Outer membrane efflux proteins (OEP)"/>
    <property type="match status" value="1"/>
</dbReference>
<keyword evidence="2" id="KW-0449">Lipoprotein</keyword>
<keyword evidence="2" id="KW-0812">Transmembrane</keyword>
<comment type="subcellular location">
    <subcellularLocation>
        <location evidence="2">Cell outer membrane</location>
        <topology evidence="2">Lipid-anchor</topology>
    </subcellularLocation>
</comment>
<dbReference type="STRING" id="393595.ABO_0963"/>
<organism evidence="4 5">
    <name type="scientific">Alcanivorax borkumensis (strain ATCC 700651 / DSM 11573 / NCIMB 13689 / SK2)</name>
    <dbReference type="NCBI Taxonomy" id="393595"/>
    <lineage>
        <taxon>Bacteria</taxon>
        <taxon>Pseudomonadati</taxon>
        <taxon>Pseudomonadota</taxon>
        <taxon>Gammaproteobacteria</taxon>
        <taxon>Oceanospirillales</taxon>
        <taxon>Alcanivoracaceae</taxon>
        <taxon>Alcanivorax</taxon>
    </lineage>
</organism>
<accession>Q0VQY7</accession>
<dbReference type="EMBL" id="AM286690">
    <property type="protein sequence ID" value="CAL16411.1"/>
    <property type="molecule type" value="Genomic_DNA"/>
</dbReference>
<dbReference type="SUPFAM" id="SSF56954">
    <property type="entry name" value="Outer membrane efflux proteins (OEP)"/>
    <property type="match status" value="1"/>
</dbReference>
<comment type="similarity">
    <text evidence="1 2">Belongs to the outer membrane factor (OMF) (TC 1.B.17) family.</text>
</comment>
<dbReference type="Pfam" id="PF02321">
    <property type="entry name" value="OEP"/>
    <property type="match status" value="2"/>
</dbReference>
<dbReference type="NCBIfam" id="TIGR01845">
    <property type="entry name" value="outer_NodT"/>
    <property type="match status" value="1"/>
</dbReference>
<keyword evidence="3" id="KW-0175">Coiled coil</keyword>
<keyword evidence="2" id="KW-0472">Membrane</keyword>
<dbReference type="AlphaFoldDB" id="Q0VQY7"/>
<sequence length="474" mass="51229">MTRNPLTLALLGGLMLGGCTLAPSYQQPLSPVPAQLGEANGNSASELTLPSWSSLYQSAELQQLIQSALDNNRDLRIAVLDVAALRAQYQIQRADLYPNLSVDASGSRQRLPSDLSGTGHSTLSDQYGVQVGVTAWELDLFGRVRSLKDASLEKYLASEEAQRSTQLALVAQVAQSYLTLVSDRQNLAISRETVVAQEDSLALIERRYESGLGSELDVRQAQIALQEARANLASFERQVDQDYNALAVLVGGPLPTLKSVNLDNDALALVAPVPQGLPSALLTQRPDVQQAEHQLRAANANIGAARAAFFPSIQLTGAYGTMSSELSGLFDSGSKAWSFIPSISLPIFSGGRNRANLDLAEVRQDQAVASYEKAIQTAFQEVANALQARDTLARQQQAQQALVTATEQSLTLSQQRYEQGADDYLAVLDAQRTLLSARQQLVTLKLQQLTNETELYRALGGGWDAQQPTHVASR</sequence>
<gene>
    <name evidence="4" type="ordered locus">ABO_0963</name>
</gene>
<keyword evidence="2" id="KW-0564">Palmitate</keyword>
<dbReference type="PANTHER" id="PTHR30203:SF32">
    <property type="entry name" value="CATION EFFLUX SYSTEM PROTEIN CUSC"/>
    <property type="match status" value="1"/>
</dbReference>
<dbReference type="KEGG" id="abo:ABO_0963"/>
<dbReference type="PROSITE" id="PS51257">
    <property type="entry name" value="PROKAR_LIPOPROTEIN"/>
    <property type="match status" value="1"/>
</dbReference>
<dbReference type="GO" id="GO:0015562">
    <property type="term" value="F:efflux transmembrane transporter activity"/>
    <property type="evidence" value="ECO:0007669"/>
    <property type="project" value="InterPro"/>
</dbReference>
<dbReference type="HOGENOM" id="CLU_012817_13_3_6"/>
<proteinExistence type="inferred from homology"/>
<reference evidence="4 5" key="1">
    <citation type="journal article" date="2006" name="Nat. Biotechnol.">
        <title>Genome sequence of the ubiquitous hydrocarbon-degrading marine bacterium Alcanivorax borkumensis.</title>
        <authorList>
            <person name="Schneiker S."/>
            <person name="Martins dos Santos V.A.P."/>
            <person name="Bartels D."/>
            <person name="Bekel T."/>
            <person name="Brecht M."/>
            <person name="Buhrmester J."/>
            <person name="Chernikova T.N."/>
            <person name="Denaro R."/>
            <person name="Ferrer M."/>
            <person name="Gertler C."/>
            <person name="Goesmann A."/>
            <person name="Golyshina O.V."/>
            <person name="Kaminski F."/>
            <person name="Khachane A.N."/>
            <person name="Lang S."/>
            <person name="Linke B."/>
            <person name="McHardy A.C."/>
            <person name="Meyer F."/>
            <person name="Nechitaylo T."/>
            <person name="Puehler A."/>
            <person name="Regenhardt D."/>
            <person name="Rupp O."/>
            <person name="Sabirova J.S."/>
            <person name="Selbitschka W."/>
            <person name="Yakimov M.M."/>
            <person name="Timmis K.N."/>
            <person name="Vorhoelter F.-J."/>
            <person name="Weidner S."/>
            <person name="Kaiser O."/>
            <person name="Golyshin P.N."/>
        </authorList>
    </citation>
    <scope>NUCLEOTIDE SEQUENCE [LARGE SCALE GENOMIC DNA]</scope>
    <source>
        <strain evidence="5">ATCC 700651 / DSM 11573 / NCIMB 13689 / SK2</strain>
    </source>
</reference>
<dbReference type="OrthoDB" id="9770517at2"/>
<evidence type="ECO:0000256" key="3">
    <source>
        <dbReference type="SAM" id="Coils"/>
    </source>
</evidence>
<evidence type="ECO:0000313" key="4">
    <source>
        <dbReference type="EMBL" id="CAL16411.1"/>
    </source>
</evidence>
<dbReference type="InterPro" id="IPR003423">
    <property type="entry name" value="OMP_efflux"/>
</dbReference>
<dbReference type="RefSeq" id="WP_011588247.1">
    <property type="nucleotide sequence ID" value="NC_008260.1"/>
</dbReference>
<dbReference type="Gene3D" id="2.20.200.10">
    <property type="entry name" value="Outer membrane efflux proteins (OEP)"/>
    <property type="match status" value="1"/>
</dbReference>
<evidence type="ECO:0000313" key="5">
    <source>
        <dbReference type="Proteomes" id="UP000008871"/>
    </source>
</evidence>
<dbReference type="eggNOG" id="COG1538">
    <property type="taxonomic scope" value="Bacteria"/>
</dbReference>
<dbReference type="GO" id="GO:0009279">
    <property type="term" value="C:cell outer membrane"/>
    <property type="evidence" value="ECO:0007669"/>
    <property type="project" value="UniProtKB-SubCell"/>
</dbReference>
<feature type="coiled-coil region" evidence="3">
    <location>
        <begin position="218"/>
        <end position="245"/>
    </location>
</feature>
<keyword evidence="2" id="KW-1134">Transmembrane beta strand</keyword>